<keyword evidence="5" id="KW-0456">Lyase</keyword>
<protein>
    <recommendedName>
        <fullName evidence="4">GDP-mannose 4,6-dehydratase</fullName>
        <ecNumber evidence="4">4.2.1.47</ecNumber>
    </recommendedName>
</protein>
<evidence type="ECO:0000313" key="9">
    <source>
        <dbReference type="Proteomes" id="UP000192708"/>
    </source>
</evidence>
<dbReference type="AlphaFoldDB" id="A0A1W2AK54"/>
<dbReference type="Proteomes" id="UP000192708">
    <property type="component" value="Unassembled WGS sequence"/>
</dbReference>
<comment type="function">
    <text evidence="6">Catalyzes the conversion of GDP-D-mannose to GDP-4-dehydro-6-deoxy-D-mannose.</text>
</comment>
<dbReference type="CDD" id="cd05260">
    <property type="entry name" value="GDP_MD_SDR_e"/>
    <property type="match status" value="1"/>
</dbReference>
<dbReference type="RefSeq" id="WP_084283815.1">
    <property type="nucleotide sequence ID" value="NZ_FWXJ01000009.1"/>
</dbReference>
<dbReference type="InterPro" id="IPR006368">
    <property type="entry name" value="GDP_Man_deHydtase"/>
</dbReference>
<dbReference type="PANTHER" id="PTHR43715">
    <property type="entry name" value="GDP-MANNOSE 4,6-DEHYDRATASE"/>
    <property type="match status" value="1"/>
</dbReference>
<name>A0A1W2AK54_9BURK</name>
<evidence type="ECO:0000256" key="3">
    <source>
        <dbReference type="ARBA" id="ARBA00009263"/>
    </source>
</evidence>
<evidence type="ECO:0000259" key="7">
    <source>
        <dbReference type="Pfam" id="PF16363"/>
    </source>
</evidence>
<comment type="cofactor">
    <cofactor evidence="2">
        <name>NADP(+)</name>
        <dbReference type="ChEBI" id="CHEBI:58349"/>
    </cofactor>
</comment>
<evidence type="ECO:0000313" key="8">
    <source>
        <dbReference type="EMBL" id="SMC60994.1"/>
    </source>
</evidence>
<dbReference type="FunFam" id="3.40.50.720:FF:000924">
    <property type="entry name" value="GDP-mannose 4,6 dehydratase"/>
    <property type="match status" value="1"/>
</dbReference>
<evidence type="ECO:0000256" key="1">
    <source>
        <dbReference type="ARBA" id="ARBA00000188"/>
    </source>
</evidence>
<dbReference type="Gene3D" id="3.40.50.720">
    <property type="entry name" value="NAD(P)-binding Rossmann-like Domain"/>
    <property type="match status" value="1"/>
</dbReference>
<evidence type="ECO:0000256" key="6">
    <source>
        <dbReference type="ARBA" id="ARBA00059383"/>
    </source>
</evidence>
<comment type="similarity">
    <text evidence="3">Belongs to the NAD(P)-dependent epimerase/dehydratase family. GDP-mannose 4,6-dehydratase subfamily.</text>
</comment>
<dbReference type="Gene3D" id="3.90.25.10">
    <property type="entry name" value="UDP-galactose 4-epimerase, domain 1"/>
    <property type="match status" value="1"/>
</dbReference>
<dbReference type="GO" id="GO:0042351">
    <property type="term" value="P:'de novo' GDP-L-fucose biosynthetic process"/>
    <property type="evidence" value="ECO:0007669"/>
    <property type="project" value="TreeGrafter"/>
</dbReference>
<dbReference type="Pfam" id="PF16363">
    <property type="entry name" value="GDP_Man_Dehyd"/>
    <property type="match status" value="1"/>
</dbReference>
<evidence type="ECO:0000256" key="5">
    <source>
        <dbReference type="ARBA" id="ARBA00023239"/>
    </source>
</evidence>
<comment type="catalytic activity">
    <reaction evidence="1">
        <text>GDP-alpha-D-mannose = GDP-4-dehydro-alpha-D-rhamnose + H2O</text>
        <dbReference type="Rhea" id="RHEA:23820"/>
        <dbReference type="ChEBI" id="CHEBI:15377"/>
        <dbReference type="ChEBI" id="CHEBI:57527"/>
        <dbReference type="ChEBI" id="CHEBI:57964"/>
        <dbReference type="EC" id="4.2.1.47"/>
    </reaction>
</comment>
<dbReference type="InterPro" id="IPR036291">
    <property type="entry name" value="NAD(P)-bd_dom_sf"/>
</dbReference>
<organism evidence="8 9">
    <name type="scientific">Polynucleobacter kasalickyi</name>
    <dbReference type="NCBI Taxonomy" id="1938817"/>
    <lineage>
        <taxon>Bacteria</taxon>
        <taxon>Pseudomonadati</taxon>
        <taxon>Pseudomonadota</taxon>
        <taxon>Betaproteobacteria</taxon>
        <taxon>Burkholderiales</taxon>
        <taxon>Burkholderiaceae</taxon>
        <taxon>Polynucleobacter</taxon>
    </lineage>
</organism>
<dbReference type="SUPFAM" id="SSF51735">
    <property type="entry name" value="NAD(P)-binding Rossmann-fold domains"/>
    <property type="match status" value="1"/>
</dbReference>
<reference evidence="8 9" key="1">
    <citation type="submission" date="2017-04" db="EMBL/GenBank/DDBJ databases">
        <authorList>
            <person name="Afonso C.L."/>
            <person name="Miller P.J."/>
            <person name="Scott M.A."/>
            <person name="Spackman E."/>
            <person name="Goraichik I."/>
            <person name="Dimitrov K.M."/>
            <person name="Suarez D.L."/>
            <person name="Swayne D.E."/>
        </authorList>
    </citation>
    <scope>NUCLEOTIDE SEQUENCE [LARGE SCALE GENOMIC DNA]</scope>
    <source>
        <strain evidence="8 9">VK13</strain>
    </source>
</reference>
<evidence type="ECO:0000256" key="2">
    <source>
        <dbReference type="ARBA" id="ARBA00001937"/>
    </source>
</evidence>
<sequence>MRALICGIGGQDGGYLAKFLLGKGYEVYGTSRDIHLMSNRGLHVLNIADQVVLRSMAINDFRSVLTVLAEVNPDEVYNLAGQSSVGLSFEQPVETMESIAIGTLNLLEAIRFLKPSIRFYSAGSSECFGDTGHEVADETTAFKPRSPYAVAKATAFWQVANYREAYKLHASNGILFNHESPMRPERFVTRKIVATACRIARGSEEILTLGDTNICRDWGWAPNYVEAMWAMTQQDQGGDYVVATGRTVSLSYFIEQVFAELNLDWRMHVNSDPQLYLPSDIRQSHGNPERARRVLGWHHTLEVDEVVQEMVRAQLKAESNASSV</sequence>
<dbReference type="EC" id="4.2.1.47" evidence="4"/>
<dbReference type="STRING" id="1938817.SAMN06296008_10921"/>
<dbReference type="InterPro" id="IPR016040">
    <property type="entry name" value="NAD(P)-bd_dom"/>
</dbReference>
<dbReference type="EMBL" id="FWXJ01000009">
    <property type="protein sequence ID" value="SMC60994.1"/>
    <property type="molecule type" value="Genomic_DNA"/>
</dbReference>
<proteinExistence type="inferred from homology"/>
<gene>
    <name evidence="8" type="ORF">SAMN06296008_10921</name>
</gene>
<dbReference type="GO" id="GO:0008446">
    <property type="term" value="F:GDP-mannose 4,6-dehydratase activity"/>
    <property type="evidence" value="ECO:0007669"/>
    <property type="project" value="UniProtKB-EC"/>
</dbReference>
<keyword evidence="9" id="KW-1185">Reference proteome</keyword>
<dbReference type="PANTHER" id="PTHR43715:SF1">
    <property type="entry name" value="GDP-MANNOSE 4,6 DEHYDRATASE"/>
    <property type="match status" value="1"/>
</dbReference>
<dbReference type="OrthoDB" id="9779041at2"/>
<accession>A0A1W2AK54</accession>
<evidence type="ECO:0000256" key="4">
    <source>
        <dbReference type="ARBA" id="ARBA00011989"/>
    </source>
</evidence>
<feature type="domain" description="NAD(P)-binding" evidence="7">
    <location>
        <begin position="4"/>
        <end position="310"/>
    </location>
</feature>